<feature type="DNA-binding region" description="OmpR/PhoB-type" evidence="7">
    <location>
        <begin position="126"/>
        <end position="224"/>
    </location>
</feature>
<gene>
    <name evidence="10" type="ORF">FD21_GL001242</name>
</gene>
<dbReference type="InterPro" id="IPR001789">
    <property type="entry name" value="Sig_transdc_resp-reg_receiver"/>
</dbReference>
<dbReference type="GO" id="GO:0005829">
    <property type="term" value="C:cytosol"/>
    <property type="evidence" value="ECO:0007669"/>
    <property type="project" value="TreeGrafter"/>
</dbReference>
<keyword evidence="1 6" id="KW-0597">Phosphoprotein</keyword>
<dbReference type="GO" id="GO:0006355">
    <property type="term" value="P:regulation of DNA-templated transcription"/>
    <property type="evidence" value="ECO:0007669"/>
    <property type="project" value="InterPro"/>
</dbReference>
<evidence type="ECO:0000313" key="10">
    <source>
        <dbReference type="EMBL" id="KRM87705.1"/>
    </source>
</evidence>
<dbReference type="AlphaFoldDB" id="A0A0R2CGU9"/>
<name>A0A0R2CGU9_9LACO</name>
<dbReference type="EMBL" id="AYYX01000035">
    <property type="protein sequence ID" value="KRM87705.1"/>
    <property type="molecule type" value="Genomic_DNA"/>
</dbReference>
<dbReference type="InterPro" id="IPR036388">
    <property type="entry name" value="WH-like_DNA-bd_sf"/>
</dbReference>
<dbReference type="OrthoDB" id="9790442at2"/>
<evidence type="ECO:0000313" key="11">
    <source>
        <dbReference type="Proteomes" id="UP000051576"/>
    </source>
</evidence>
<dbReference type="SMART" id="SM00862">
    <property type="entry name" value="Trans_reg_C"/>
    <property type="match status" value="1"/>
</dbReference>
<evidence type="ECO:0000259" key="9">
    <source>
        <dbReference type="PROSITE" id="PS51755"/>
    </source>
</evidence>
<dbReference type="GO" id="GO:0000156">
    <property type="term" value="F:phosphorelay response regulator activity"/>
    <property type="evidence" value="ECO:0007669"/>
    <property type="project" value="TreeGrafter"/>
</dbReference>
<organism evidence="10 11">
    <name type="scientific">Liquorilactobacillus vini DSM 20605</name>
    <dbReference type="NCBI Taxonomy" id="1133569"/>
    <lineage>
        <taxon>Bacteria</taxon>
        <taxon>Bacillati</taxon>
        <taxon>Bacillota</taxon>
        <taxon>Bacilli</taxon>
        <taxon>Lactobacillales</taxon>
        <taxon>Lactobacillaceae</taxon>
        <taxon>Liquorilactobacillus</taxon>
    </lineage>
</organism>
<evidence type="ECO:0000256" key="4">
    <source>
        <dbReference type="ARBA" id="ARBA00023125"/>
    </source>
</evidence>
<evidence type="ECO:0000256" key="2">
    <source>
        <dbReference type="ARBA" id="ARBA00023012"/>
    </source>
</evidence>
<dbReference type="PROSITE" id="PS50110">
    <property type="entry name" value="RESPONSE_REGULATORY"/>
    <property type="match status" value="1"/>
</dbReference>
<dbReference type="SMART" id="SM00448">
    <property type="entry name" value="REC"/>
    <property type="match status" value="1"/>
</dbReference>
<feature type="modified residue" description="4-aspartylphosphate" evidence="6">
    <location>
        <position position="52"/>
    </location>
</feature>
<dbReference type="GO" id="GO:0032993">
    <property type="term" value="C:protein-DNA complex"/>
    <property type="evidence" value="ECO:0007669"/>
    <property type="project" value="TreeGrafter"/>
</dbReference>
<dbReference type="Gene3D" id="3.40.50.2300">
    <property type="match status" value="1"/>
</dbReference>
<dbReference type="STRING" id="1133569.FD21_GL001242"/>
<dbReference type="Pfam" id="PF00486">
    <property type="entry name" value="Trans_reg_C"/>
    <property type="match status" value="1"/>
</dbReference>
<dbReference type="Gene3D" id="1.10.10.10">
    <property type="entry name" value="Winged helix-like DNA-binding domain superfamily/Winged helix DNA-binding domain"/>
    <property type="match status" value="1"/>
</dbReference>
<evidence type="ECO:0000256" key="6">
    <source>
        <dbReference type="PROSITE-ProRule" id="PRU00169"/>
    </source>
</evidence>
<dbReference type="PATRIC" id="fig|1133569.4.peg.1375"/>
<dbReference type="InterPro" id="IPR001867">
    <property type="entry name" value="OmpR/PhoB-type_DNA-bd"/>
</dbReference>
<accession>A0A0R2CGU9</accession>
<dbReference type="RefSeq" id="WP_010581317.1">
    <property type="nucleotide sequence ID" value="NZ_AHYZ01000183.1"/>
</dbReference>
<protein>
    <submittedName>
        <fullName evidence="10">Response regulator protein GraR</fullName>
    </submittedName>
</protein>
<keyword evidence="5" id="KW-0804">Transcription</keyword>
<evidence type="ECO:0000256" key="7">
    <source>
        <dbReference type="PROSITE-ProRule" id="PRU01091"/>
    </source>
</evidence>
<keyword evidence="3" id="KW-0805">Transcription regulation</keyword>
<dbReference type="PANTHER" id="PTHR48111">
    <property type="entry name" value="REGULATOR OF RPOS"/>
    <property type="match status" value="1"/>
</dbReference>
<evidence type="ECO:0000259" key="8">
    <source>
        <dbReference type="PROSITE" id="PS50110"/>
    </source>
</evidence>
<keyword evidence="4 7" id="KW-0238">DNA-binding</keyword>
<dbReference type="PROSITE" id="PS51755">
    <property type="entry name" value="OMPR_PHOB"/>
    <property type="match status" value="1"/>
</dbReference>
<dbReference type="InterPro" id="IPR039420">
    <property type="entry name" value="WalR-like"/>
</dbReference>
<sequence length="229" mass="26273">MKKIFLVEDDQALIQGLIKGLNKWNYQVITVDNWKIVAQEIIDQRPDLVIMDITLPLYDGFYWTAKLRELSQVPLIFLSAADMDPNAIRAIALGADDYLTKPFSVNVLLSKIQAVLRRTQLNPVAANNLQFENYQLNLLTNILATSKVQIKLTPTEGVILKLLFLNHGKIVTKTQIMNELWQGGAFVDENVLNVNLSRLRKKLMPTNLQQRIITERKRGYRLIEKNETE</sequence>
<dbReference type="InterPro" id="IPR011006">
    <property type="entry name" value="CheY-like_superfamily"/>
</dbReference>
<evidence type="ECO:0000256" key="3">
    <source>
        <dbReference type="ARBA" id="ARBA00023015"/>
    </source>
</evidence>
<reference evidence="10 11" key="1">
    <citation type="journal article" date="2015" name="Genome Announc.">
        <title>Expanding the biotechnology potential of lactobacilli through comparative genomics of 213 strains and associated genera.</title>
        <authorList>
            <person name="Sun Z."/>
            <person name="Harris H.M."/>
            <person name="McCann A."/>
            <person name="Guo C."/>
            <person name="Argimon S."/>
            <person name="Zhang W."/>
            <person name="Yang X."/>
            <person name="Jeffery I.B."/>
            <person name="Cooney J.C."/>
            <person name="Kagawa T.F."/>
            <person name="Liu W."/>
            <person name="Song Y."/>
            <person name="Salvetti E."/>
            <person name="Wrobel A."/>
            <person name="Rasinkangas P."/>
            <person name="Parkhill J."/>
            <person name="Rea M.C."/>
            <person name="O'Sullivan O."/>
            <person name="Ritari J."/>
            <person name="Douillard F.P."/>
            <person name="Paul Ross R."/>
            <person name="Yang R."/>
            <person name="Briner A.E."/>
            <person name="Felis G.E."/>
            <person name="de Vos W.M."/>
            <person name="Barrangou R."/>
            <person name="Klaenhammer T.R."/>
            <person name="Caufield P.W."/>
            <person name="Cui Y."/>
            <person name="Zhang H."/>
            <person name="O'Toole P.W."/>
        </authorList>
    </citation>
    <scope>NUCLEOTIDE SEQUENCE [LARGE SCALE GENOMIC DNA]</scope>
    <source>
        <strain evidence="10 11">DSM 20605</strain>
    </source>
</reference>
<feature type="domain" description="Response regulatory" evidence="8">
    <location>
        <begin position="3"/>
        <end position="116"/>
    </location>
</feature>
<dbReference type="GO" id="GO:0000976">
    <property type="term" value="F:transcription cis-regulatory region binding"/>
    <property type="evidence" value="ECO:0007669"/>
    <property type="project" value="TreeGrafter"/>
</dbReference>
<comment type="caution">
    <text evidence="10">The sequence shown here is derived from an EMBL/GenBank/DDBJ whole genome shotgun (WGS) entry which is preliminary data.</text>
</comment>
<keyword evidence="2" id="KW-0902">Two-component regulatory system</keyword>
<evidence type="ECO:0000256" key="1">
    <source>
        <dbReference type="ARBA" id="ARBA00022553"/>
    </source>
</evidence>
<dbReference type="SUPFAM" id="SSF52172">
    <property type="entry name" value="CheY-like"/>
    <property type="match status" value="1"/>
</dbReference>
<feature type="domain" description="OmpR/PhoB-type" evidence="9">
    <location>
        <begin position="126"/>
        <end position="224"/>
    </location>
</feature>
<dbReference type="CDD" id="cd00383">
    <property type="entry name" value="trans_reg_C"/>
    <property type="match status" value="1"/>
</dbReference>
<proteinExistence type="predicted"/>
<evidence type="ECO:0000256" key="5">
    <source>
        <dbReference type="ARBA" id="ARBA00023163"/>
    </source>
</evidence>
<dbReference type="Pfam" id="PF00072">
    <property type="entry name" value="Response_reg"/>
    <property type="match status" value="1"/>
</dbReference>
<dbReference type="eggNOG" id="COG0745">
    <property type="taxonomic scope" value="Bacteria"/>
</dbReference>
<dbReference type="PANTHER" id="PTHR48111:SF43">
    <property type="entry name" value="STAGE 0 SPORULATION PROTEIN A HOMOLOG"/>
    <property type="match status" value="1"/>
</dbReference>
<keyword evidence="11" id="KW-1185">Reference proteome</keyword>
<dbReference type="Proteomes" id="UP000051576">
    <property type="component" value="Unassembled WGS sequence"/>
</dbReference>